<dbReference type="Pfam" id="PF05565">
    <property type="entry name" value="Sipho_Gp157"/>
    <property type="match status" value="1"/>
</dbReference>
<dbReference type="InterPro" id="IPR008840">
    <property type="entry name" value="Sipho_Gp157"/>
</dbReference>
<dbReference type="EMBL" id="LO017727">
    <property type="protein sequence ID" value="CRH05623.1"/>
    <property type="molecule type" value="Genomic_DNA"/>
</dbReference>
<evidence type="ECO:0000313" key="1">
    <source>
        <dbReference type="EMBL" id="CRH05623.1"/>
    </source>
</evidence>
<dbReference type="AlphaFoldDB" id="A0A1S7LGS8"/>
<reference evidence="1" key="1">
    <citation type="submission" date="2015-04" db="EMBL/GenBank/DDBJ databases">
        <authorList>
            <person name="Syromyatnikov M.Y."/>
            <person name="Popov V.N."/>
        </authorList>
    </citation>
    <scope>NUCLEOTIDE SEQUENCE</scope>
    <source>
        <strain evidence="1">MO-1</strain>
    </source>
</reference>
<sequence>MGHLYEMSGDYRRLFEAYERAAESGDETAAEELAASLDGISDELGLKVINMMGYVKELELLASGRREAARVITDGARALENKAAHLKKLVLSAMALTGATRFSSDAMVVTRVNKPAAVVIEDEGLIPAAYWEVKQVERLDKRGMLADMKQGKPVEGAKLVRGETLRTS</sequence>
<name>A0A1S7LGS8_MAGMO</name>
<organism evidence="1">
    <name type="scientific">Magnetococcus massalia (strain MO-1)</name>
    <dbReference type="NCBI Taxonomy" id="451514"/>
    <lineage>
        <taxon>Bacteria</taxon>
        <taxon>Pseudomonadati</taxon>
        <taxon>Pseudomonadota</taxon>
        <taxon>Magnetococcia</taxon>
        <taxon>Magnetococcales</taxon>
        <taxon>Magnetococcaceae</taxon>
        <taxon>Magnetococcus</taxon>
    </lineage>
</organism>
<proteinExistence type="predicted"/>
<gene>
    <name evidence="1" type="ORF">MAGMO_1433</name>
</gene>
<evidence type="ECO:0008006" key="2">
    <source>
        <dbReference type="Google" id="ProtNLM"/>
    </source>
</evidence>
<accession>A0A1S7LGS8</accession>
<protein>
    <recommendedName>
        <fullName evidence="2">Siphovirus Gp157 family protein</fullName>
    </recommendedName>
</protein>